<gene>
    <name evidence="2" type="ORF">HNP32_003507</name>
</gene>
<dbReference type="RefSeq" id="WP_184273604.1">
    <property type="nucleotide sequence ID" value="NZ_JACHKY010000007.1"/>
</dbReference>
<dbReference type="SUPFAM" id="SSF56112">
    <property type="entry name" value="Protein kinase-like (PK-like)"/>
    <property type="match status" value="1"/>
</dbReference>
<dbReference type="EMBL" id="JACHKY010000007">
    <property type="protein sequence ID" value="MBB4799747.1"/>
    <property type="molecule type" value="Genomic_DNA"/>
</dbReference>
<keyword evidence="2" id="KW-0418">Kinase</keyword>
<accession>A0A7W7ISI4</accession>
<dbReference type="GO" id="GO:0003677">
    <property type="term" value="F:DNA binding"/>
    <property type="evidence" value="ECO:0007669"/>
    <property type="project" value="UniProtKB-KW"/>
</dbReference>
<keyword evidence="2" id="KW-0238">DNA-binding</keyword>
<evidence type="ECO:0000313" key="3">
    <source>
        <dbReference type="Proteomes" id="UP000539957"/>
    </source>
</evidence>
<dbReference type="InterPro" id="IPR011009">
    <property type="entry name" value="Kinase-like_dom_sf"/>
</dbReference>
<dbReference type="Gene3D" id="1.10.510.10">
    <property type="entry name" value="Transferase(Phosphotransferase) domain 1"/>
    <property type="match status" value="1"/>
</dbReference>
<dbReference type="PROSITE" id="PS50011">
    <property type="entry name" value="PROTEIN_KINASE_DOM"/>
    <property type="match status" value="1"/>
</dbReference>
<organism evidence="2 3">
    <name type="scientific">Brevundimonas bullata</name>
    <dbReference type="NCBI Taxonomy" id="13160"/>
    <lineage>
        <taxon>Bacteria</taxon>
        <taxon>Pseudomonadati</taxon>
        <taxon>Pseudomonadota</taxon>
        <taxon>Alphaproteobacteria</taxon>
        <taxon>Caulobacterales</taxon>
        <taxon>Caulobacteraceae</taxon>
        <taxon>Brevundimonas</taxon>
    </lineage>
</organism>
<evidence type="ECO:0000259" key="1">
    <source>
        <dbReference type="PROSITE" id="PS50011"/>
    </source>
</evidence>
<name>A0A7W7ISI4_9CAUL</name>
<sequence>MSNLVVASTGKPLRLLAEIGKGGEGAVWSLSDATDRVTKIYLKPPSPAKVEKLRLMAAMPGGDLSKVAAWPLDLVLNGCREVTGFIMPRVAAHSDAHELYSPKSRAGSFPEADFRFLVHVASNVARAFRAVHRTGYIIGDVNHGHLLVGRDGRVVLIDCDSFQTPKPNGVLTCDVGVALFTPPELHGRSFKGLVRTPDHDAFGMAVLIFHLLCMGRHPYAGVWSGRGEMPIERAIAERRFAYGPHRKTMMMDRPPGTIDLAVLGPRISGLFDAAFAPTPGRPRPTPADWVSALDTLKAALKPCTASGAHFYPSHLAACPWCVIEGQTGARLFGQRIRGEAGQTINIAALWSQIERVAPPPPDPALPSAGLWKSPAGMDVPSPLLKQVRIAASVAAACIGLVACGSDGGVGPMGGMIGAGVAFAVWPRVSAARRQALAAAVNAAQATWNQLEGRWRDQATVAAFLSLKGQLSDSHTEYKGLPARRVKLLAELQAKREAHQKVQYLDRFRIDRAQITGVGPGRAATLASFGIETAADVERYKILNLRGFGPSLCDALVGWRRQHESRFRFNPAAPVDPRETRRVEEMIETRRKQLVDRLQAGPRELLTSQVNILAARTRLEPFLKSAWDDLQLALARQRAA</sequence>
<comment type="caution">
    <text evidence="2">The sequence shown here is derived from an EMBL/GenBank/DDBJ whole genome shotgun (WGS) entry which is preliminary data.</text>
</comment>
<protein>
    <submittedName>
        <fullName evidence="2">DNA-binding helix-hairpin-helix protein with protein kinase domain</fullName>
    </submittedName>
</protein>
<proteinExistence type="predicted"/>
<dbReference type="GO" id="GO:0005524">
    <property type="term" value="F:ATP binding"/>
    <property type="evidence" value="ECO:0007669"/>
    <property type="project" value="InterPro"/>
</dbReference>
<dbReference type="Proteomes" id="UP000539957">
    <property type="component" value="Unassembled WGS sequence"/>
</dbReference>
<evidence type="ECO:0000313" key="2">
    <source>
        <dbReference type="EMBL" id="MBB4799747.1"/>
    </source>
</evidence>
<keyword evidence="3" id="KW-1185">Reference proteome</keyword>
<keyword evidence="2" id="KW-0808">Transferase</keyword>
<dbReference type="InterPro" id="IPR000719">
    <property type="entry name" value="Prot_kinase_dom"/>
</dbReference>
<feature type="domain" description="Protein kinase" evidence="1">
    <location>
        <begin position="13"/>
        <end position="296"/>
    </location>
</feature>
<reference evidence="2 3" key="1">
    <citation type="submission" date="2020-08" db="EMBL/GenBank/DDBJ databases">
        <title>Functional genomics of gut bacteria from endangered species of beetles.</title>
        <authorList>
            <person name="Carlos-Shanley C."/>
        </authorList>
    </citation>
    <scope>NUCLEOTIDE SEQUENCE [LARGE SCALE GENOMIC DNA]</scope>
    <source>
        <strain evidence="2 3">S00123</strain>
    </source>
</reference>
<dbReference type="GO" id="GO:0004672">
    <property type="term" value="F:protein kinase activity"/>
    <property type="evidence" value="ECO:0007669"/>
    <property type="project" value="InterPro"/>
</dbReference>
<dbReference type="AlphaFoldDB" id="A0A7W7ISI4"/>